<sequence length="70" mass="7344">MSASATNEVTQLLAQTTLESDGATNIQPSKPLAPKNAEQIASDSATASEVNSNYSVKELIIRVNVAKPKT</sequence>
<accession>A0A2N5SDX0</accession>
<evidence type="ECO:0000313" key="2">
    <source>
        <dbReference type="EMBL" id="PLW11450.1"/>
    </source>
</evidence>
<gene>
    <name evidence="2" type="ORF">PCANC_25669</name>
</gene>
<dbReference type="AlphaFoldDB" id="A0A2N5SDX0"/>
<evidence type="ECO:0000313" key="3">
    <source>
        <dbReference type="Proteomes" id="UP000235388"/>
    </source>
</evidence>
<feature type="compositionally biased region" description="Polar residues" evidence="1">
    <location>
        <begin position="39"/>
        <end position="48"/>
    </location>
</feature>
<evidence type="ECO:0000256" key="1">
    <source>
        <dbReference type="SAM" id="MobiDB-lite"/>
    </source>
</evidence>
<comment type="caution">
    <text evidence="2">The sequence shown here is derived from an EMBL/GenBank/DDBJ whole genome shotgun (WGS) entry which is preliminary data.</text>
</comment>
<dbReference type="EMBL" id="PGCJ01001019">
    <property type="protein sequence ID" value="PLW11450.1"/>
    <property type="molecule type" value="Genomic_DNA"/>
</dbReference>
<proteinExistence type="predicted"/>
<reference evidence="2 3" key="1">
    <citation type="submission" date="2017-11" db="EMBL/GenBank/DDBJ databases">
        <title>De novo assembly and phasing of dikaryotic genomes from two isolates of Puccinia coronata f. sp. avenae, the causal agent of oat crown rust.</title>
        <authorList>
            <person name="Miller M.E."/>
            <person name="Zhang Y."/>
            <person name="Omidvar V."/>
            <person name="Sperschneider J."/>
            <person name="Schwessinger B."/>
            <person name="Raley C."/>
            <person name="Palmer J.M."/>
            <person name="Garnica D."/>
            <person name="Upadhyaya N."/>
            <person name="Rathjen J."/>
            <person name="Taylor J.M."/>
            <person name="Park R.F."/>
            <person name="Dodds P.N."/>
            <person name="Hirsch C.D."/>
            <person name="Kianian S.F."/>
            <person name="Figueroa M."/>
        </authorList>
    </citation>
    <scope>NUCLEOTIDE SEQUENCE [LARGE SCALE GENOMIC DNA]</scope>
    <source>
        <strain evidence="2">12NC29</strain>
    </source>
</reference>
<protein>
    <submittedName>
        <fullName evidence="2">Uncharacterized protein</fullName>
    </submittedName>
</protein>
<dbReference type="Proteomes" id="UP000235388">
    <property type="component" value="Unassembled WGS sequence"/>
</dbReference>
<feature type="compositionally biased region" description="Polar residues" evidence="1">
    <location>
        <begin position="16"/>
        <end position="28"/>
    </location>
</feature>
<organism evidence="2 3">
    <name type="scientific">Puccinia coronata f. sp. avenae</name>
    <dbReference type="NCBI Taxonomy" id="200324"/>
    <lineage>
        <taxon>Eukaryota</taxon>
        <taxon>Fungi</taxon>
        <taxon>Dikarya</taxon>
        <taxon>Basidiomycota</taxon>
        <taxon>Pucciniomycotina</taxon>
        <taxon>Pucciniomycetes</taxon>
        <taxon>Pucciniales</taxon>
        <taxon>Pucciniaceae</taxon>
        <taxon>Puccinia</taxon>
    </lineage>
</organism>
<feature type="region of interest" description="Disordered" evidence="1">
    <location>
        <begin position="16"/>
        <end position="48"/>
    </location>
</feature>
<name>A0A2N5SDX0_9BASI</name>
<keyword evidence="3" id="KW-1185">Reference proteome</keyword>